<reference evidence="8" key="1">
    <citation type="submission" date="2020-05" db="EMBL/GenBank/DDBJ databases">
        <title>Phylogenomic resolution of chytrid fungi.</title>
        <authorList>
            <person name="Stajich J.E."/>
            <person name="Amses K."/>
            <person name="Simmons R."/>
            <person name="Seto K."/>
            <person name="Myers J."/>
            <person name="Bonds A."/>
            <person name="Quandt C.A."/>
            <person name="Barry K."/>
            <person name="Liu P."/>
            <person name="Grigoriev I."/>
            <person name="Longcore J.E."/>
            <person name="James T.Y."/>
        </authorList>
    </citation>
    <scope>NUCLEOTIDE SEQUENCE</scope>
    <source>
        <strain evidence="8">JEL0513</strain>
    </source>
</reference>
<keyword evidence="4" id="KW-0862">Zinc</keyword>
<keyword evidence="3" id="KW-0863">Zinc-finger</keyword>
<evidence type="ECO:0000313" key="9">
    <source>
        <dbReference type="Proteomes" id="UP001211907"/>
    </source>
</evidence>
<dbReference type="CDD" id="cd06257">
    <property type="entry name" value="DnaJ"/>
    <property type="match status" value="1"/>
</dbReference>
<evidence type="ECO:0008006" key="10">
    <source>
        <dbReference type="Google" id="ProtNLM"/>
    </source>
</evidence>
<dbReference type="InterPro" id="IPR001357">
    <property type="entry name" value="BRCT_dom"/>
</dbReference>
<feature type="non-terminal residue" evidence="8">
    <location>
        <position position="558"/>
    </location>
</feature>
<comment type="subcellular location">
    <subcellularLocation>
        <location evidence="1">Nucleus</location>
    </subcellularLocation>
</comment>
<evidence type="ECO:0000256" key="4">
    <source>
        <dbReference type="ARBA" id="ARBA00022833"/>
    </source>
</evidence>
<dbReference type="InterPro" id="IPR036957">
    <property type="entry name" value="Znf_PARP_sf"/>
</dbReference>
<dbReference type="GO" id="GO:0008270">
    <property type="term" value="F:zinc ion binding"/>
    <property type="evidence" value="ECO:0007669"/>
    <property type="project" value="UniProtKB-KW"/>
</dbReference>
<dbReference type="InterPro" id="IPR036420">
    <property type="entry name" value="BRCT_dom_sf"/>
</dbReference>
<dbReference type="SUPFAM" id="SSF46565">
    <property type="entry name" value="Chaperone J-domain"/>
    <property type="match status" value="1"/>
</dbReference>
<evidence type="ECO:0000256" key="1">
    <source>
        <dbReference type="ARBA" id="ARBA00004123"/>
    </source>
</evidence>
<keyword evidence="5" id="KW-0539">Nucleus</keyword>
<accession>A0AAD5X9X2</accession>
<evidence type="ECO:0000256" key="2">
    <source>
        <dbReference type="ARBA" id="ARBA00022723"/>
    </source>
</evidence>
<protein>
    <recommendedName>
        <fullName evidence="10">J domain-containing protein</fullName>
    </recommendedName>
</protein>
<sequence length="558" mass="60914">MIVKLLQALELTAADLKDGKATLVDEFDVIKKKYFGLALRLHPDKGGDAGAFRIINEAFEALRAMFADGAVRTFVSDASTSGVDAGDNIGNHAEHNAGNHSNTSFGFWFFADSAADIAAARVPFLRVERARSSRSRCHGNCHLSIAKNDLRVGHIDPVAGAYSMWLHLSCWKVPRKVWGGLIEIVDVPESQLSEIQSQHQKQNTTKTVLISDPARIERALDAMNEIVMCGFNLLLSEERLSVVAHVMDPATWVKPPANLDRSISNALPGRKRSYALLESAEESSAKHSLNYISILTAKPTTTIESKPIKTAKLNSPKASIKLETTTAIKLEPTPGIKSEPSPSIKSDPSASIKLESALKAKLETKSISNLYYPPSQFDDRKAKKTSISKVKSETTHNLENNQLVRSVSSNSSRHFVKHTVNPDFLQGQTIVLTGIFPEIGGGMGLNLGKDRLKAICESFGARVTSAVSGRTTLLIVGEEPGMAKVTQARMQEKCRLIGIRDFTCCIEGKQDINESFHAPQIEGFSAGYNFNGRALNASAYEYNLAVGSQFVKPRKYST</sequence>
<dbReference type="SUPFAM" id="SSF57716">
    <property type="entry name" value="Glucocorticoid receptor-like (DNA-binding domain)"/>
    <property type="match status" value="1"/>
</dbReference>
<evidence type="ECO:0000313" key="8">
    <source>
        <dbReference type="EMBL" id="KAJ3102270.1"/>
    </source>
</evidence>
<feature type="domain" description="BRCT" evidence="7">
    <location>
        <begin position="420"/>
        <end position="484"/>
    </location>
</feature>
<dbReference type="GO" id="GO:0003677">
    <property type="term" value="F:DNA binding"/>
    <property type="evidence" value="ECO:0007669"/>
    <property type="project" value="InterPro"/>
</dbReference>
<dbReference type="Gene3D" id="3.30.1740.10">
    <property type="entry name" value="Zinc finger, PARP-type"/>
    <property type="match status" value="1"/>
</dbReference>
<dbReference type="InterPro" id="IPR001510">
    <property type="entry name" value="Znf_PARP"/>
</dbReference>
<gene>
    <name evidence="8" type="ORF">HK100_004395</name>
</gene>
<comment type="caution">
    <text evidence="8">The sequence shown here is derived from an EMBL/GenBank/DDBJ whole genome shotgun (WGS) entry which is preliminary data.</text>
</comment>
<dbReference type="PROSITE" id="PS50172">
    <property type="entry name" value="BRCT"/>
    <property type="match status" value="1"/>
</dbReference>
<name>A0AAD5X9X2_9FUNG</name>
<dbReference type="Gene3D" id="1.10.287.110">
    <property type="entry name" value="DnaJ domain"/>
    <property type="match status" value="1"/>
</dbReference>
<dbReference type="Proteomes" id="UP001211907">
    <property type="component" value="Unassembled WGS sequence"/>
</dbReference>
<dbReference type="SMART" id="SM00271">
    <property type="entry name" value="DnaJ"/>
    <property type="match status" value="1"/>
</dbReference>
<dbReference type="InterPro" id="IPR036869">
    <property type="entry name" value="J_dom_sf"/>
</dbReference>
<evidence type="ECO:0000256" key="5">
    <source>
        <dbReference type="ARBA" id="ARBA00023242"/>
    </source>
</evidence>
<dbReference type="EMBL" id="JADGJH010002175">
    <property type="protein sequence ID" value="KAJ3102270.1"/>
    <property type="molecule type" value="Genomic_DNA"/>
</dbReference>
<dbReference type="GO" id="GO:0005634">
    <property type="term" value="C:nucleus"/>
    <property type="evidence" value="ECO:0007669"/>
    <property type="project" value="UniProtKB-SubCell"/>
</dbReference>
<keyword evidence="9" id="KW-1185">Reference proteome</keyword>
<dbReference type="Gene3D" id="3.40.50.10190">
    <property type="entry name" value="BRCT domain"/>
    <property type="match status" value="1"/>
</dbReference>
<evidence type="ECO:0000259" key="6">
    <source>
        <dbReference type="PROSITE" id="PS50064"/>
    </source>
</evidence>
<evidence type="ECO:0000256" key="3">
    <source>
        <dbReference type="ARBA" id="ARBA00022771"/>
    </source>
</evidence>
<dbReference type="InterPro" id="IPR001623">
    <property type="entry name" value="DnaJ_domain"/>
</dbReference>
<organism evidence="8 9">
    <name type="scientific">Physocladia obscura</name>
    <dbReference type="NCBI Taxonomy" id="109957"/>
    <lineage>
        <taxon>Eukaryota</taxon>
        <taxon>Fungi</taxon>
        <taxon>Fungi incertae sedis</taxon>
        <taxon>Chytridiomycota</taxon>
        <taxon>Chytridiomycota incertae sedis</taxon>
        <taxon>Chytridiomycetes</taxon>
        <taxon>Chytridiales</taxon>
        <taxon>Chytriomycetaceae</taxon>
        <taxon>Physocladia</taxon>
    </lineage>
</organism>
<feature type="domain" description="PARP-type" evidence="6">
    <location>
        <begin position="125"/>
        <end position="171"/>
    </location>
</feature>
<dbReference type="AlphaFoldDB" id="A0AAD5X9X2"/>
<proteinExistence type="predicted"/>
<dbReference type="SUPFAM" id="SSF52113">
    <property type="entry name" value="BRCT domain"/>
    <property type="match status" value="1"/>
</dbReference>
<dbReference type="SMART" id="SM01336">
    <property type="entry name" value="zf-PARP"/>
    <property type="match status" value="1"/>
</dbReference>
<keyword evidence="2" id="KW-0479">Metal-binding</keyword>
<evidence type="ECO:0000259" key="7">
    <source>
        <dbReference type="PROSITE" id="PS50172"/>
    </source>
</evidence>
<dbReference type="PROSITE" id="PS50064">
    <property type="entry name" value="ZF_PARP_2"/>
    <property type="match status" value="1"/>
</dbReference>